<proteinExistence type="predicted"/>
<comment type="caution">
    <text evidence="1">The sequence shown here is derived from an EMBL/GenBank/DDBJ whole genome shotgun (WGS) entry which is preliminary data.</text>
</comment>
<evidence type="ECO:0000313" key="2">
    <source>
        <dbReference type="Proteomes" id="UP000285405"/>
    </source>
</evidence>
<name>A0A420J3L8_9PEZI</name>
<gene>
    <name evidence="1" type="ORF">GcC1_026021</name>
</gene>
<dbReference type="Proteomes" id="UP000285405">
    <property type="component" value="Unassembled WGS sequence"/>
</dbReference>
<dbReference type="EMBL" id="MCBR01002699">
    <property type="protein sequence ID" value="RKF81354.1"/>
    <property type="molecule type" value="Genomic_DNA"/>
</dbReference>
<organism evidence="1 2">
    <name type="scientific">Golovinomyces cichoracearum</name>
    <dbReference type="NCBI Taxonomy" id="62708"/>
    <lineage>
        <taxon>Eukaryota</taxon>
        <taxon>Fungi</taxon>
        <taxon>Dikarya</taxon>
        <taxon>Ascomycota</taxon>
        <taxon>Pezizomycotina</taxon>
        <taxon>Leotiomycetes</taxon>
        <taxon>Erysiphales</taxon>
        <taxon>Erysiphaceae</taxon>
        <taxon>Golovinomyces</taxon>
    </lineage>
</organism>
<dbReference type="AlphaFoldDB" id="A0A420J3L8"/>
<sequence length="32" mass="3671">MAKCIAKGSPYYRQWLVAARRGVASELEMKTR</sequence>
<reference evidence="1 2" key="1">
    <citation type="journal article" date="2018" name="BMC Genomics">
        <title>Comparative genome analyses reveal sequence features reflecting distinct modes of host-adaptation between dicot and monocot powdery mildew.</title>
        <authorList>
            <person name="Wu Y."/>
            <person name="Ma X."/>
            <person name="Pan Z."/>
            <person name="Kale S.D."/>
            <person name="Song Y."/>
            <person name="King H."/>
            <person name="Zhang Q."/>
            <person name="Presley C."/>
            <person name="Deng X."/>
            <person name="Wei C.I."/>
            <person name="Xiao S."/>
        </authorList>
    </citation>
    <scope>NUCLEOTIDE SEQUENCE [LARGE SCALE GENOMIC DNA]</scope>
    <source>
        <strain evidence="1">UCSC1</strain>
    </source>
</reference>
<protein>
    <submittedName>
        <fullName evidence="1">Uncharacterized protein</fullName>
    </submittedName>
</protein>
<evidence type="ECO:0000313" key="1">
    <source>
        <dbReference type="EMBL" id="RKF81354.1"/>
    </source>
</evidence>
<accession>A0A420J3L8</accession>